<name>A0AAN7ZJI2_9COLE</name>
<dbReference type="Proteomes" id="UP001329430">
    <property type="component" value="Chromosome 7"/>
</dbReference>
<keyword evidence="4 12" id="KW-0894">Sodium channel</keyword>
<dbReference type="GO" id="GO:0005886">
    <property type="term" value="C:plasma membrane"/>
    <property type="evidence" value="ECO:0007669"/>
    <property type="project" value="TreeGrafter"/>
</dbReference>
<keyword evidence="3 12" id="KW-0813">Transport</keyword>
<dbReference type="InterPro" id="IPR001873">
    <property type="entry name" value="ENaC"/>
</dbReference>
<dbReference type="EMBL" id="JAVRBK010000007">
    <property type="protein sequence ID" value="KAK5641661.1"/>
    <property type="molecule type" value="Genomic_DNA"/>
</dbReference>
<dbReference type="Gene3D" id="1.10.287.770">
    <property type="entry name" value="YojJ-like"/>
    <property type="match status" value="1"/>
</dbReference>
<evidence type="ECO:0000256" key="1">
    <source>
        <dbReference type="ARBA" id="ARBA00004141"/>
    </source>
</evidence>
<comment type="similarity">
    <text evidence="2 12">Belongs to the amiloride-sensitive sodium channel (TC 1.A.6) family.</text>
</comment>
<dbReference type="GO" id="GO:0015280">
    <property type="term" value="F:ligand-gated sodium channel activity"/>
    <property type="evidence" value="ECO:0007669"/>
    <property type="project" value="TreeGrafter"/>
</dbReference>
<evidence type="ECO:0000256" key="2">
    <source>
        <dbReference type="ARBA" id="ARBA00007193"/>
    </source>
</evidence>
<reference evidence="14 15" key="1">
    <citation type="journal article" date="2024" name="Insects">
        <title>An Improved Chromosome-Level Genome Assembly of the Firefly Pyrocoelia pectoralis.</title>
        <authorList>
            <person name="Fu X."/>
            <person name="Meyer-Rochow V.B."/>
            <person name="Ballantyne L."/>
            <person name="Zhu X."/>
        </authorList>
    </citation>
    <scope>NUCLEOTIDE SEQUENCE [LARGE SCALE GENOMIC DNA]</scope>
    <source>
        <strain evidence="14">XCY_ONT2</strain>
    </source>
</reference>
<evidence type="ECO:0000256" key="11">
    <source>
        <dbReference type="ARBA" id="ARBA00023303"/>
    </source>
</evidence>
<evidence type="ECO:0000313" key="15">
    <source>
        <dbReference type="Proteomes" id="UP001329430"/>
    </source>
</evidence>
<keyword evidence="6 13" id="KW-1133">Transmembrane helix</keyword>
<keyword evidence="9 13" id="KW-0472">Membrane</keyword>
<evidence type="ECO:0000256" key="9">
    <source>
        <dbReference type="ARBA" id="ARBA00023136"/>
    </source>
</evidence>
<evidence type="ECO:0000313" key="14">
    <source>
        <dbReference type="EMBL" id="KAK5641661.1"/>
    </source>
</evidence>
<protein>
    <submittedName>
        <fullName evidence="14">Uncharacterized protein</fullName>
    </submittedName>
</protein>
<evidence type="ECO:0000256" key="8">
    <source>
        <dbReference type="ARBA" id="ARBA00023065"/>
    </source>
</evidence>
<evidence type="ECO:0000256" key="12">
    <source>
        <dbReference type="RuleBase" id="RU000679"/>
    </source>
</evidence>
<keyword evidence="15" id="KW-1185">Reference proteome</keyword>
<evidence type="ECO:0000256" key="3">
    <source>
        <dbReference type="ARBA" id="ARBA00022448"/>
    </source>
</evidence>
<feature type="transmembrane region" description="Helical" evidence="13">
    <location>
        <begin position="44"/>
        <end position="61"/>
    </location>
</feature>
<dbReference type="Pfam" id="PF00858">
    <property type="entry name" value="ASC"/>
    <property type="match status" value="2"/>
</dbReference>
<dbReference type="AlphaFoldDB" id="A0AAN7ZJI2"/>
<keyword evidence="8 12" id="KW-0406">Ion transport</keyword>
<keyword evidence="10 12" id="KW-0739">Sodium transport</keyword>
<accession>A0AAN7ZJI2</accession>
<sequence>MAVDRSKVNCRTNLSYYFTEYCDNSTIHGLKFIGERKRSIIEKVWWIIFVTVSLYLCATMIKTTYNKWMNSPVIVSFATSETPIWEIPFPAITICPLMKTDLNKFNFKEISSDNYTAEDIPDFDSSILACRWCKESCGGHSNKIFTPVLTSGGVCYTYNMLDWGDIYTDVTDLEYYARLGIGHQTRSEWNPEDGYDGGENVQIYPRRTSTTGTYGGMEVVLQSIVRDASYNCGDSFKGFKIMIHHPGEMPRFHQHYFWLPMDQLISVSIKPNMITTYDDLKAYKPEARQCYFQGEKYLKYFRIYNQQNCLLECLTNITFEMCGCVNFYMPRTDDIPICGPALLNCASTANAFIKSNDCDCVPSCYALRYDAETSQLDWDWNNVIPMNVTNDGNETTHLSRLRIFFKDMQFMTSERNELYGQTEFWANCGGLVGLFTGFSLISFIEILYFCTLRLFCNLKRYGRRYWSGAEELLKMNE</sequence>
<evidence type="ECO:0000256" key="13">
    <source>
        <dbReference type="SAM" id="Phobius"/>
    </source>
</evidence>
<keyword evidence="5 12" id="KW-0812">Transmembrane</keyword>
<evidence type="ECO:0000256" key="6">
    <source>
        <dbReference type="ARBA" id="ARBA00022989"/>
    </source>
</evidence>
<feature type="transmembrane region" description="Helical" evidence="13">
    <location>
        <begin position="431"/>
        <end position="455"/>
    </location>
</feature>
<evidence type="ECO:0000256" key="10">
    <source>
        <dbReference type="ARBA" id="ARBA00023201"/>
    </source>
</evidence>
<dbReference type="PANTHER" id="PTHR11690">
    <property type="entry name" value="AMILORIDE-SENSITIVE SODIUM CHANNEL-RELATED"/>
    <property type="match status" value="1"/>
</dbReference>
<evidence type="ECO:0000256" key="5">
    <source>
        <dbReference type="ARBA" id="ARBA00022692"/>
    </source>
</evidence>
<keyword evidence="11 12" id="KW-0407">Ion channel</keyword>
<dbReference type="PANTHER" id="PTHR11690:SF288">
    <property type="entry name" value="AMILORIDE-SENSITIVE NA+ CHANNEL-RELATED"/>
    <property type="match status" value="1"/>
</dbReference>
<gene>
    <name evidence="14" type="ORF">RI129_010208</name>
</gene>
<dbReference type="Gene3D" id="2.60.470.10">
    <property type="entry name" value="Acid-sensing ion channels like domains"/>
    <property type="match status" value="1"/>
</dbReference>
<proteinExistence type="inferred from homology"/>
<comment type="subcellular location">
    <subcellularLocation>
        <location evidence="1">Membrane</location>
        <topology evidence="1">Multi-pass membrane protein</topology>
    </subcellularLocation>
</comment>
<organism evidence="14 15">
    <name type="scientific">Pyrocoelia pectoralis</name>
    <dbReference type="NCBI Taxonomy" id="417401"/>
    <lineage>
        <taxon>Eukaryota</taxon>
        <taxon>Metazoa</taxon>
        <taxon>Ecdysozoa</taxon>
        <taxon>Arthropoda</taxon>
        <taxon>Hexapoda</taxon>
        <taxon>Insecta</taxon>
        <taxon>Pterygota</taxon>
        <taxon>Neoptera</taxon>
        <taxon>Endopterygota</taxon>
        <taxon>Coleoptera</taxon>
        <taxon>Polyphaga</taxon>
        <taxon>Elateriformia</taxon>
        <taxon>Elateroidea</taxon>
        <taxon>Lampyridae</taxon>
        <taxon>Lampyrinae</taxon>
        <taxon>Pyrocoelia</taxon>
    </lineage>
</organism>
<evidence type="ECO:0000256" key="7">
    <source>
        <dbReference type="ARBA" id="ARBA00023053"/>
    </source>
</evidence>
<comment type="caution">
    <text evidence="14">The sequence shown here is derived from an EMBL/GenBank/DDBJ whole genome shotgun (WGS) entry which is preliminary data.</text>
</comment>
<keyword evidence="7" id="KW-0915">Sodium</keyword>
<evidence type="ECO:0000256" key="4">
    <source>
        <dbReference type="ARBA" id="ARBA00022461"/>
    </source>
</evidence>
<dbReference type="PRINTS" id="PR01078">
    <property type="entry name" value="AMINACHANNEL"/>
</dbReference>